<dbReference type="EMBL" id="CP066558">
    <property type="protein sequence ID" value="QQF82501.1"/>
    <property type="molecule type" value="Genomic_DNA"/>
</dbReference>
<keyword evidence="2 4" id="KW-0831">Ubiquinone biosynthesis</keyword>
<comment type="subcellular location">
    <subcellularLocation>
        <location evidence="4">Cytoplasm</location>
    </subcellularLocation>
</comment>
<organism evidence="5 8">
    <name type="scientific">Histophilus somni</name>
    <name type="common">Haemophilus somnus</name>
    <dbReference type="NCBI Taxonomy" id="731"/>
    <lineage>
        <taxon>Bacteria</taxon>
        <taxon>Pseudomonadati</taxon>
        <taxon>Pseudomonadota</taxon>
        <taxon>Gammaproteobacteria</taxon>
        <taxon>Pasteurellales</taxon>
        <taxon>Pasteurellaceae</taxon>
        <taxon>Histophilus</taxon>
    </lineage>
</organism>
<dbReference type="GO" id="GO:0005829">
    <property type="term" value="C:cytosol"/>
    <property type="evidence" value="ECO:0007669"/>
    <property type="project" value="TreeGrafter"/>
</dbReference>
<name>A0A9Q6K655_HISSO</name>
<dbReference type="Pfam" id="PF04345">
    <property type="entry name" value="Chor_lyase"/>
    <property type="match status" value="1"/>
</dbReference>
<dbReference type="RefSeq" id="WP_011608302.1">
    <property type="nucleotide sequence ID" value="NZ_CP018802.1"/>
</dbReference>
<protein>
    <recommendedName>
        <fullName evidence="4">Probable chorismate pyruvate-lyase</fullName>
        <shortName evidence="4">CL</shortName>
        <shortName evidence="4">CPL</shortName>
        <ecNumber evidence="4">4.1.3.40</ecNumber>
    </recommendedName>
</protein>
<dbReference type="PANTHER" id="PTHR38683:SF1">
    <property type="entry name" value="CHORISMATE PYRUVATE-LYASE"/>
    <property type="match status" value="1"/>
</dbReference>
<dbReference type="GO" id="GO:0006744">
    <property type="term" value="P:ubiquinone biosynthetic process"/>
    <property type="evidence" value="ECO:0007669"/>
    <property type="project" value="UniProtKB-UniRule"/>
</dbReference>
<evidence type="ECO:0000313" key="6">
    <source>
        <dbReference type="EMBL" id="TEW31551.1"/>
    </source>
</evidence>
<evidence type="ECO:0000313" key="5">
    <source>
        <dbReference type="EMBL" id="QQF82501.1"/>
    </source>
</evidence>
<dbReference type="EMBL" id="SNRV01000001">
    <property type="protein sequence ID" value="TEW31551.1"/>
    <property type="molecule type" value="Genomic_DNA"/>
</dbReference>
<dbReference type="PANTHER" id="PTHR38683">
    <property type="entry name" value="CHORISMATE PYRUVATE-LYASE"/>
    <property type="match status" value="1"/>
</dbReference>
<gene>
    <name evidence="4" type="primary">ubiC</name>
    <name evidence="6" type="ORF">E2R48_01400</name>
    <name evidence="5" type="ORF">JFL49_00830</name>
</gene>
<dbReference type="InterPro" id="IPR007440">
    <property type="entry name" value="Chorismate--pyruvate_lyase"/>
</dbReference>
<feature type="binding site" evidence="4">
    <location>
        <position position="112"/>
    </location>
    <ligand>
        <name>substrate</name>
    </ligand>
</feature>
<evidence type="ECO:0000313" key="7">
    <source>
        <dbReference type="Proteomes" id="UP000297565"/>
    </source>
</evidence>
<comment type="caution">
    <text evidence="4">Lacks conserved residue(s) required for the propagation of feature annotation.</text>
</comment>
<dbReference type="HAMAP" id="MF_01632">
    <property type="entry name" value="UbiC"/>
    <property type="match status" value="1"/>
</dbReference>
<comment type="catalytic activity">
    <reaction evidence="4">
        <text>chorismate = 4-hydroxybenzoate + pyruvate</text>
        <dbReference type="Rhea" id="RHEA:16505"/>
        <dbReference type="ChEBI" id="CHEBI:15361"/>
        <dbReference type="ChEBI" id="CHEBI:17879"/>
        <dbReference type="ChEBI" id="CHEBI:29748"/>
        <dbReference type="EC" id="4.1.3.40"/>
    </reaction>
</comment>
<keyword evidence="3 4" id="KW-0456">Lyase</keyword>
<dbReference type="GO" id="GO:0042866">
    <property type="term" value="P:pyruvate biosynthetic process"/>
    <property type="evidence" value="ECO:0007669"/>
    <property type="project" value="UniProtKB-UniRule"/>
</dbReference>
<dbReference type="GO" id="GO:0008813">
    <property type="term" value="F:chorismate lyase activity"/>
    <property type="evidence" value="ECO:0007669"/>
    <property type="project" value="UniProtKB-UniRule"/>
</dbReference>
<evidence type="ECO:0000256" key="2">
    <source>
        <dbReference type="ARBA" id="ARBA00022688"/>
    </source>
</evidence>
<proteinExistence type="inferred from homology"/>
<dbReference type="GeneID" id="31486291"/>
<feature type="binding site" evidence="4">
    <location>
        <position position="154"/>
    </location>
    <ligand>
        <name>substrate</name>
    </ligand>
</feature>
<keyword evidence="8" id="KW-1185">Reference proteome</keyword>
<evidence type="ECO:0000256" key="4">
    <source>
        <dbReference type="HAMAP-Rule" id="MF_01632"/>
    </source>
</evidence>
<evidence type="ECO:0000313" key="8">
    <source>
        <dbReference type="Proteomes" id="UP000595373"/>
    </source>
</evidence>
<comment type="similarity">
    <text evidence="4">Belongs to the UbiC family.</text>
</comment>
<keyword evidence="4" id="KW-0670">Pyruvate</keyword>
<dbReference type="Proteomes" id="UP000297565">
    <property type="component" value="Unassembled WGS sequence"/>
</dbReference>
<accession>A0A9Q6K655</accession>
<feature type="binding site" evidence="4">
    <location>
        <position position="74"/>
    </location>
    <ligand>
        <name>substrate</name>
    </ligand>
</feature>
<dbReference type="EC" id="4.1.3.40" evidence="4"/>
<reference evidence="6 7" key="1">
    <citation type="submission" date="2019-03" db="EMBL/GenBank/DDBJ databases">
        <title>Horizontal Gene Transfer Machinery in Histophilus somni.</title>
        <authorList>
            <person name="Mostafa Nazari M."/>
            <person name="Liljebjelke K."/>
        </authorList>
    </citation>
    <scope>NUCLEOTIDE SEQUENCE [LARGE SCALE GENOMIC DNA]</scope>
    <source>
        <strain evidence="6 7">UOC-EPH-KLM-04</strain>
    </source>
</reference>
<dbReference type="AlphaFoldDB" id="A0A9Q6K655"/>
<evidence type="ECO:0000256" key="3">
    <source>
        <dbReference type="ARBA" id="ARBA00023239"/>
    </source>
</evidence>
<dbReference type="OMA" id="ELWGRRS"/>
<keyword evidence="1 4" id="KW-0963">Cytoplasm</keyword>
<dbReference type="Gene3D" id="3.40.1410.10">
    <property type="entry name" value="Chorismate lyase-like"/>
    <property type="match status" value="1"/>
</dbReference>
<reference evidence="5 8" key="2">
    <citation type="submission" date="2020-12" db="EMBL/GenBank/DDBJ databases">
        <title>ASc-MMNZ-VFA-070.</title>
        <authorList>
            <person name="Schryvers A."/>
            <person name="Mostafa Nazari M."/>
            <person name="Farshchi Andisi V."/>
            <person name="Timsit E."/>
            <person name="Walter Morck D."/>
        </authorList>
    </citation>
    <scope>NUCLEOTIDE SEQUENCE [LARGE SCALE GENOMIC DNA]</scope>
    <source>
        <strain evidence="5 8">ASc-MMNZ-VFA-070</strain>
    </source>
</reference>
<dbReference type="SUPFAM" id="SSF64288">
    <property type="entry name" value="Chorismate lyase-like"/>
    <property type="match status" value="1"/>
</dbReference>
<dbReference type="OrthoDB" id="9789493at2"/>
<comment type="pathway">
    <text evidence="4">Cofactor biosynthesis; ubiquinone biosynthesis.</text>
</comment>
<dbReference type="InterPro" id="IPR028978">
    <property type="entry name" value="Chorismate_lyase_/UTRA_dom_sf"/>
</dbReference>
<dbReference type="Proteomes" id="UP000595373">
    <property type="component" value="Chromosome"/>
</dbReference>
<evidence type="ECO:0000256" key="1">
    <source>
        <dbReference type="ARBA" id="ARBA00022490"/>
    </source>
</evidence>
<comment type="function">
    <text evidence="4">Removes the pyruvyl group from chorismate, with concomitant aromatization of the ring, to provide 4-hydroxybenzoate (4HB) for the ubiquinone pathway.</text>
</comment>
<sequence length="167" mass="19655">MNISLFRQILSSTKWQNDIFTLSPQKQDWLLHQGSLTRKLQQYCQQLKVEIVAEKWVSDMSFGFTGHHEPIWLREVILKGDEQAWIFAQTRLPQSTIENVAPDIINVGSTPIGLWLFPQQPKRKTLEWIYDTATGLYARRSVLLLNQYPIEIKELFLQDFKFFQSKV</sequence>